<dbReference type="EMBL" id="CAJOBH010016401">
    <property type="protein sequence ID" value="CAF4193292.1"/>
    <property type="molecule type" value="Genomic_DNA"/>
</dbReference>
<sequence length="38" mass="4206">AINAPLQNRASVLDLDLIRSNVIPVDYEDDPEIGWADP</sequence>
<protein>
    <submittedName>
        <fullName evidence="1">Uncharacterized protein</fullName>
    </submittedName>
</protein>
<evidence type="ECO:0000313" key="1">
    <source>
        <dbReference type="EMBL" id="CAF4193292.1"/>
    </source>
</evidence>
<dbReference type="Proteomes" id="UP000681967">
    <property type="component" value="Unassembled WGS sequence"/>
</dbReference>
<accession>A0A8S2SBT9</accession>
<evidence type="ECO:0000313" key="2">
    <source>
        <dbReference type="Proteomes" id="UP000681967"/>
    </source>
</evidence>
<dbReference type="AlphaFoldDB" id="A0A8S2SBT9"/>
<name>A0A8S2SBT9_9BILA</name>
<gene>
    <name evidence="1" type="ORF">BYL167_LOCUS23335</name>
</gene>
<proteinExistence type="predicted"/>
<comment type="caution">
    <text evidence="1">The sequence shown here is derived from an EMBL/GenBank/DDBJ whole genome shotgun (WGS) entry which is preliminary data.</text>
</comment>
<reference evidence="1" key="1">
    <citation type="submission" date="2021-02" db="EMBL/GenBank/DDBJ databases">
        <authorList>
            <person name="Nowell W R."/>
        </authorList>
    </citation>
    <scope>NUCLEOTIDE SEQUENCE</scope>
</reference>
<feature type="non-terminal residue" evidence="1">
    <location>
        <position position="1"/>
    </location>
</feature>
<feature type="non-terminal residue" evidence="1">
    <location>
        <position position="38"/>
    </location>
</feature>
<organism evidence="1 2">
    <name type="scientific">Rotaria magnacalcarata</name>
    <dbReference type="NCBI Taxonomy" id="392030"/>
    <lineage>
        <taxon>Eukaryota</taxon>
        <taxon>Metazoa</taxon>
        <taxon>Spiralia</taxon>
        <taxon>Gnathifera</taxon>
        <taxon>Rotifera</taxon>
        <taxon>Eurotatoria</taxon>
        <taxon>Bdelloidea</taxon>
        <taxon>Philodinida</taxon>
        <taxon>Philodinidae</taxon>
        <taxon>Rotaria</taxon>
    </lineage>
</organism>